<dbReference type="RefSeq" id="WP_142888023.1">
    <property type="nucleotide sequence ID" value="NZ_VIKR01000001.1"/>
</dbReference>
<dbReference type="Proteomes" id="UP000317839">
    <property type="component" value="Unassembled WGS sequence"/>
</dbReference>
<name>A0A545THF5_9GAMM</name>
<evidence type="ECO:0000256" key="1">
    <source>
        <dbReference type="SAM" id="MobiDB-lite"/>
    </source>
</evidence>
<organism evidence="2 3">
    <name type="scientific">Aliikangiella marina</name>
    <dbReference type="NCBI Taxonomy" id="1712262"/>
    <lineage>
        <taxon>Bacteria</taxon>
        <taxon>Pseudomonadati</taxon>
        <taxon>Pseudomonadota</taxon>
        <taxon>Gammaproteobacteria</taxon>
        <taxon>Oceanospirillales</taxon>
        <taxon>Pleioneaceae</taxon>
        <taxon>Aliikangiella</taxon>
    </lineage>
</organism>
<keyword evidence="3" id="KW-1185">Reference proteome</keyword>
<dbReference type="OrthoDB" id="9098057at2"/>
<dbReference type="InterPro" id="IPR006448">
    <property type="entry name" value="Phage_term_ssu_P27"/>
</dbReference>
<feature type="region of interest" description="Disordered" evidence="1">
    <location>
        <begin position="1"/>
        <end position="48"/>
    </location>
</feature>
<dbReference type="NCBIfam" id="TIGR01558">
    <property type="entry name" value="sm_term_P27"/>
    <property type="match status" value="1"/>
</dbReference>
<dbReference type="AlphaFoldDB" id="A0A545THF5"/>
<dbReference type="EMBL" id="VIKR01000001">
    <property type="protein sequence ID" value="TQV76663.1"/>
    <property type="molecule type" value="Genomic_DNA"/>
</dbReference>
<dbReference type="Pfam" id="PF05119">
    <property type="entry name" value="Terminase_4"/>
    <property type="match status" value="1"/>
</dbReference>
<evidence type="ECO:0000313" key="3">
    <source>
        <dbReference type="Proteomes" id="UP000317839"/>
    </source>
</evidence>
<accession>A0A545THF5</accession>
<reference evidence="2 3" key="1">
    <citation type="submission" date="2019-06" db="EMBL/GenBank/DDBJ databases">
        <title>Draft genome of Aliikangiella marina GYP-15.</title>
        <authorList>
            <person name="Wang G."/>
        </authorList>
    </citation>
    <scope>NUCLEOTIDE SEQUENCE [LARGE SCALE GENOMIC DNA]</scope>
    <source>
        <strain evidence="2 3">GYP-15</strain>
    </source>
</reference>
<sequence>MKTPTKKRARGGGRKKKPSAVKKLNGNPGKRKVNQKEPQYGEITHVDPPTYMKTDGKKVWHSLIGLLISEGVLQVTDLHVLEVFCNSYAVYRAANRKLNQMGLLITTPKGDLKKNPAATLINETTRQMATYGAMLGLDPASRQALTGTGGEEEDALDALLKTKLKKLEERGQGG</sequence>
<gene>
    <name evidence="2" type="ORF">FLL45_01505</name>
</gene>
<evidence type="ECO:0000313" key="2">
    <source>
        <dbReference type="EMBL" id="TQV76663.1"/>
    </source>
</evidence>
<protein>
    <submittedName>
        <fullName evidence="2">Phage terminase small subunit P27 family</fullName>
    </submittedName>
</protein>
<proteinExistence type="predicted"/>
<feature type="compositionally biased region" description="Basic residues" evidence="1">
    <location>
        <begin position="1"/>
        <end position="20"/>
    </location>
</feature>
<comment type="caution">
    <text evidence="2">The sequence shown here is derived from an EMBL/GenBank/DDBJ whole genome shotgun (WGS) entry which is preliminary data.</text>
</comment>